<accession>A0A644V0V5</accession>
<organism evidence="2">
    <name type="scientific">bioreactor metagenome</name>
    <dbReference type="NCBI Taxonomy" id="1076179"/>
    <lineage>
        <taxon>unclassified sequences</taxon>
        <taxon>metagenomes</taxon>
        <taxon>ecological metagenomes</taxon>
    </lineage>
</organism>
<evidence type="ECO:0008006" key="3">
    <source>
        <dbReference type="Google" id="ProtNLM"/>
    </source>
</evidence>
<gene>
    <name evidence="2" type="ORF">SDC9_30822</name>
</gene>
<keyword evidence="1" id="KW-0175">Coiled coil</keyword>
<proteinExistence type="predicted"/>
<evidence type="ECO:0000256" key="1">
    <source>
        <dbReference type="SAM" id="Coils"/>
    </source>
</evidence>
<feature type="coiled-coil region" evidence="1">
    <location>
        <begin position="447"/>
        <end position="474"/>
    </location>
</feature>
<reference evidence="2" key="1">
    <citation type="submission" date="2019-08" db="EMBL/GenBank/DDBJ databases">
        <authorList>
            <person name="Kucharzyk K."/>
            <person name="Murdoch R.W."/>
            <person name="Higgins S."/>
            <person name="Loffler F."/>
        </authorList>
    </citation>
    <scope>NUCLEOTIDE SEQUENCE</scope>
</reference>
<dbReference type="AlphaFoldDB" id="A0A644V0V5"/>
<name>A0A644V0V5_9ZZZZ</name>
<sequence>MKTRLQKIGILIAIVLLFTHFGYAQLNGFELTPSGNTENYMKYIRKAVSVNGTSYYTGYLTLAPYRNVSTGAYYNDITPFQKLQIQGGNILLCSGNGPGAITDINPTSRNGAILFSDWASDNATNKHGKWGIEYESVLSGGGLNFFNPVSQLTATRVNFNLFLANDGYVGIGTGIPQAKLHVEGNSFFKEQMVVGTPSLAARLDLFGSIYVSSLQSLKGNRLVAADENGRLLTIENSEVPGDNLGNHIATQKLSLGEYGLTYNPNHEASLKITKTNDIYIPKNLAVNENIAVKGGIYGYAPEGSENWNKLQIFGSTLIDAAKIEVCDGSGDNWRSIKFLVQGGTADYQFFINSKMAMRVRSNKVEMGSDDIPTALNVYGIVNAREVKVSLGSWSDYVFEPGYNLRKLSDVEDFILTHGHLPDIPSASTVIENGVNLGEMDAMLLKKIEELTLYVIELQKNNEQMSTEIENLKSLVSSSKTQ</sequence>
<comment type="caution">
    <text evidence="2">The sequence shown here is derived from an EMBL/GenBank/DDBJ whole genome shotgun (WGS) entry which is preliminary data.</text>
</comment>
<protein>
    <recommendedName>
        <fullName evidence="3">Peptidase S74 domain-containing protein</fullName>
    </recommendedName>
</protein>
<dbReference type="EMBL" id="VSSQ01000195">
    <property type="protein sequence ID" value="MPL84857.1"/>
    <property type="molecule type" value="Genomic_DNA"/>
</dbReference>
<evidence type="ECO:0000313" key="2">
    <source>
        <dbReference type="EMBL" id="MPL84857.1"/>
    </source>
</evidence>